<dbReference type="PANTHER" id="PTHR33420:SF32">
    <property type="entry name" value="FIMBRIAL-LIKE PROTEIN"/>
    <property type="match status" value="1"/>
</dbReference>
<feature type="chain" id="PRO_5047212640" evidence="1">
    <location>
        <begin position="23"/>
        <end position="192"/>
    </location>
</feature>
<feature type="signal peptide" evidence="1">
    <location>
        <begin position="1"/>
        <end position="22"/>
    </location>
</feature>
<gene>
    <name evidence="3" type="ORF">JZM24_03520</name>
</gene>
<dbReference type="InterPro" id="IPR036937">
    <property type="entry name" value="Adhesion_dom_fimbrial_sf"/>
</dbReference>
<protein>
    <submittedName>
        <fullName evidence="3">Type 1 fimbrial protein</fullName>
    </submittedName>
</protein>
<feature type="domain" description="Fimbrial-type adhesion" evidence="2">
    <location>
        <begin position="41"/>
        <end position="192"/>
    </location>
</feature>
<dbReference type="PANTHER" id="PTHR33420">
    <property type="entry name" value="FIMBRIAL SUBUNIT ELFA-RELATED"/>
    <property type="match status" value="1"/>
</dbReference>
<dbReference type="InterPro" id="IPR050263">
    <property type="entry name" value="Bact_Fimbrial_Adh_Pro"/>
</dbReference>
<dbReference type="Gene3D" id="2.60.40.1090">
    <property type="entry name" value="Fimbrial-type adhesion domain"/>
    <property type="match status" value="1"/>
</dbReference>
<dbReference type="Proteomes" id="UP000811282">
    <property type="component" value="Unassembled WGS sequence"/>
</dbReference>
<comment type="caution">
    <text evidence="3">The sequence shown here is derived from an EMBL/GenBank/DDBJ whole genome shotgun (WGS) entry which is preliminary data.</text>
</comment>
<accession>A0ABS5YA85</accession>
<keyword evidence="4" id="KW-1185">Reference proteome</keyword>
<dbReference type="SUPFAM" id="SSF49401">
    <property type="entry name" value="Bacterial adhesins"/>
    <property type="match status" value="1"/>
</dbReference>
<sequence length="192" mass="20481">MKKLTALTVAMMMAGGMSSALAGTRTDANDAGAMHTATTVHFSGLVQPATCSFKGKSMKIQLPTVNVSDFTGLSEGVTPSTAQQQHFQLHVNCLQQVDASQLKMTVNSKNADEAHNVLRNSFGTAKGIGLQINRNNSPVALGKDMPLNLAGQPFNQGDNTLEFTANYVREDMSEDVKAGRLATDAVFEIAYK</sequence>
<dbReference type="Pfam" id="PF00419">
    <property type="entry name" value="Fimbrial"/>
    <property type="match status" value="1"/>
</dbReference>
<organism evidence="3 4">
    <name type="scientific">Candidatus Sodalis endolongispinus</name>
    <dbReference type="NCBI Taxonomy" id="2812662"/>
    <lineage>
        <taxon>Bacteria</taxon>
        <taxon>Pseudomonadati</taxon>
        <taxon>Pseudomonadota</taxon>
        <taxon>Gammaproteobacteria</taxon>
        <taxon>Enterobacterales</taxon>
        <taxon>Bruguierivoracaceae</taxon>
        <taxon>Sodalis</taxon>
    </lineage>
</organism>
<dbReference type="EMBL" id="JAFJYC010000001">
    <property type="protein sequence ID" value="MBT9431460.1"/>
    <property type="molecule type" value="Genomic_DNA"/>
</dbReference>
<evidence type="ECO:0000313" key="3">
    <source>
        <dbReference type="EMBL" id="MBT9431460.1"/>
    </source>
</evidence>
<reference evidence="3 4" key="1">
    <citation type="journal article" date="2021" name="Genome Biol. Evol.">
        <title>The evolution of interdependence in a four-way mealybug symbiosis.</title>
        <authorList>
            <person name="Garber A.I."/>
            <person name="Kupper M."/>
            <person name="Laetsch D.R."/>
            <person name="Weldon S.R."/>
            <person name="Ladinsky M.S."/>
            <person name="Bjorkman P.J."/>
            <person name="McCutcheon J.P."/>
        </authorList>
    </citation>
    <scope>NUCLEOTIDE SEQUENCE [LARGE SCALE GENOMIC DNA]</scope>
    <source>
        <strain evidence="3">SOD</strain>
    </source>
</reference>
<name>A0ABS5YA85_9GAMM</name>
<proteinExistence type="predicted"/>
<evidence type="ECO:0000259" key="2">
    <source>
        <dbReference type="Pfam" id="PF00419"/>
    </source>
</evidence>
<keyword evidence="1" id="KW-0732">Signal</keyword>
<evidence type="ECO:0000313" key="4">
    <source>
        <dbReference type="Proteomes" id="UP000811282"/>
    </source>
</evidence>
<dbReference type="RefSeq" id="WP_215668582.1">
    <property type="nucleotide sequence ID" value="NZ_JAFJYC010000001.1"/>
</dbReference>
<dbReference type="InterPro" id="IPR008966">
    <property type="entry name" value="Adhesion_dom_sf"/>
</dbReference>
<dbReference type="InterPro" id="IPR000259">
    <property type="entry name" value="Adhesion_dom_fimbrial"/>
</dbReference>
<evidence type="ECO:0000256" key="1">
    <source>
        <dbReference type="SAM" id="SignalP"/>
    </source>
</evidence>